<dbReference type="PANTHER" id="PTHR48104">
    <property type="entry name" value="METACASPASE-4"/>
    <property type="match status" value="1"/>
</dbReference>
<dbReference type="PANTHER" id="PTHR48104:SF30">
    <property type="entry name" value="METACASPASE-1"/>
    <property type="match status" value="1"/>
</dbReference>
<feature type="domain" description="Peptidase C14 caspase" evidence="1">
    <location>
        <begin position="3"/>
        <end position="288"/>
    </location>
</feature>
<name>A0ABP3X759_9ALTE</name>
<dbReference type="SUPFAM" id="SSF52129">
    <property type="entry name" value="Caspase-like"/>
    <property type="match status" value="1"/>
</dbReference>
<accession>A0ABP3X759</accession>
<evidence type="ECO:0000313" key="3">
    <source>
        <dbReference type="Proteomes" id="UP001500359"/>
    </source>
</evidence>
<organism evidence="2 3">
    <name type="scientific">Aliiglaciecola litoralis</name>
    <dbReference type="NCBI Taxonomy" id="582857"/>
    <lineage>
        <taxon>Bacteria</taxon>
        <taxon>Pseudomonadati</taxon>
        <taxon>Pseudomonadota</taxon>
        <taxon>Gammaproteobacteria</taxon>
        <taxon>Alteromonadales</taxon>
        <taxon>Alteromonadaceae</taxon>
        <taxon>Aliiglaciecola</taxon>
    </lineage>
</organism>
<protein>
    <recommendedName>
        <fullName evidence="1">Peptidase C14 caspase domain-containing protein</fullName>
    </recommendedName>
</protein>
<gene>
    <name evidence="2" type="ORF">GCM10009114_35030</name>
</gene>
<proteinExistence type="predicted"/>
<dbReference type="InterPro" id="IPR029030">
    <property type="entry name" value="Caspase-like_dom_sf"/>
</dbReference>
<dbReference type="Proteomes" id="UP001500359">
    <property type="component" value="Unassembled WGS sequence"/>
</dbReference>
<dbReference type="Gene3D" id="3.40.50.1460">
    <property type="match status" value="1"/>
</dbReference>
<reference evidence="3" key="1">
    <citation type="journal article" date="2019" name="Int. J. Syst. Evol. Microbiol.">
        <title>The Global Catalogue of Microorganisms (GCM) 10K type strain sequencing project: providing services to taxonomists for standard genome sequencing and annotation.</title>
        <authorList>
            <consortium name="The Broad Institute Genomics Platform"/>
            <consortium name="The Broad Institute Genome Sequencing Center for Infectious Disease"/>
            <person name="Wu L."/>
            <person name="Ma J."/>
        </authorList>
    </citation>
    <scope>NUCLEOTIDE SEQUENCE [LARGE SCALE GENOMIC DNA]</scope>
    <source>
        <strain evidence="3">JCM 15896</strain>
    </source>
</reference>
<sequence length="675" mass="75420">MPKKHALIIGINYYRHQDQKYQLKGCVNDAYLLENLLINKFNFVPEDITFLCDEAATRDAIISNMDALADRVEQDDIVVFHFSGHGHSCKVKTEFTDEGSGKINSIIPHDDCEPAPVDPVIAPEGKIWREIREHTINEWLQRLAKKTPYTTLIFDACHSGTMTRSAEPVSVRSLPQEVRGQVIIADTQRSNTNVVRNNNASTQPKKGSWLTLSNNFVVISGCRDTQLSKERYFAEGTQKYKHGVLTYSLCKALQNVTPDTTYRDLFEKVTTNVVSLVEEQNPQIEGKIDRVVFGVKDIEPLAFIPVKAVEQDKIVLAGGAAQGVRVGSKWAVYAPFTKQPSAQNRMATLVVTEVGAVSSIAELIDSHQGLIAGARCVVENYAYRADKLRIDLSQIDPSFSTALIRAIQASSLLSLVDEQDIQTADVYARIINKVNELPESLPLSQRQMTLLPAWAFYSEHESLCMPVHSIQETGVTQVLVDNLNQIARFRNIMQLDNPNTGLNVEFNLYKRLADDKLELANGGTSEFIDGKTAMVFEIKNNEVQRTVFFSLLWISAMHEVTSLYPFNKSSEELSPGKTVRLGLGNRQLTASLHQRFFADIGTECCKAIFSTTESDFSWLNQDGLRSNDANSANLAAFDSAFSGQDDIQQNPQAIVQSTSEWDAINRSFTLVRRPR</sequence>
<dbReference type="InterPro" id="IPR011600">
    <property type="entry name" value="Pept_C14_caspase"/>
</dbReference>
<dbReference type="Pfam" id="PF00656">
    <property type="entry name" value="Peptidase_C14"/>
    <property type="match status" value="1"/>
</dbReference>
<dbReference type="RefSeq" id="WP_343862340.1">
    <property type="nucleotide sequence ID" value="NZ_BAAAFD010000015.1"/>
</dbReference>
<keyword evidence="3" id="KW-1185">Reference proteome</keyword>
<dbReference type="EMBL" id="BAAAFD010000015">
    <property type="protein sequence ID" value="GAA0859874.1"/>
    <property type="molecule type" value="Genomic_DNA"/>
</dbReference>
<evidence type="ECO:0000313" key="2">
    <source>
        <dbReference type="EMBL" id="GAA0859874.1"/>
    </source>
</evidence>
<dbReference type="InterPro" id="IPR050452">
    <property type="entry name" value="Metacaspase"/>
</dbReference>
<comment type="caution">
    <text evidence="2">The sequence shown here is derived from an EMBL/GenBank/DDBJ whole genome shotgun (WGS) entry which is preliminary data.</text>
</comment>
<evidence type="ECO:0000259" key="1">
    <source>
        <dbReference type="Pfam" id="PF00656"/>
    </source>
</evidence>